<evidence type="ECO:0000313" key="10">
    <source>
        <dbReference type="Proteomes" id="UP000094570"/>
    </source>
</evidence>
<dbReference type="CDD" id="cd02570">
    <property type="entry name" value="PseudoU_synth_EcTruA"/>
    <property type="match status" value="1"/>
</dbReference>
<dbReference type="OrthoDB" id="9811823at2"/>
<dbReference type="Gene3D" id="3.30.70.580">
    <property type="entry name" value="Pseudouridine synthase I, catalytic domain, N-terminal subdomain"/>
    <property type="match status" value="1"/>
</dbReference>
<sequence>MYKRVAIEFSYDGTDFYGYQIQPSVRTVQGELEKALERIFKVKVPTVAAGRTDTGVHACGQVAAFDCPNPRLSENDIRNALNANLPGDIYVRRVWFTHDKFNPRYEAKKRIYHYYILNSEFKDLFLQRYVWWFPYELDIEAMRKGARFLVGTHDFAAFSKKDEEKENTVKTIFNVRVVKLRRELILIRVEGISFLRGMVRSIVANLVKVGTHQWPPERIEEVLLSKDRTESAGLAPPHGLFLYRVLF</sequence>
<feature type="domain" description="Pseudouridine synthase I TruA alpha/beta" evidence="8">
    <location>
        <begin position="10"/>
        <end position="95"/>
    </location>
</feature>
<dbReference type="Gene3D" id="3.30.70.660">
    <property type="entry name" value="Pseudouridine synthase I, catalytic domain, C-terminal subdomain"/>
    <property type="match status" value="1"/>
</dbReference>
<dbReference type="Pfam" id="PF01416">
    <property type="entry name" value="PseudoU_synth_1"/>
    <property type="match status" value="2"/>
</dbReference>
<dbReference type="GO" id="GO:0003723">
    <property type="term" value="F:RNA binding"/>
    <property type="evidence" value="ECO:0007669"/>
    <property type="project" value="InterPro"/>
</dbReference>
<dbReference type="SUPFAM" id="SSF55120">
    <property type="entry name" value="Pseudouridine synthase"/>
    <property type="match status" value="1"/>
</dbReference>
<dbReference type="InterPro" id="IPR020097">
    <property type="entry name" value="PsdUridine_synth_TruA_a/b_dom"/>
</dbReference>
<feature type="active site" description="Nucleophile" evidence="4 5">
    <location>
        <position position="53"/>
    </location>
</feature>
<comment type="caution">
    <text evidence="9">The sequence shown here is derived from an EMBL/GenBank/DDBJ whole genome shotgun (WGS) entry which is preliminary data.</text>
</comment>
<dbReference type="GO" id="GO:0031119">
    <property type="term" value="P:tRNA pseudouridine synthesis"/>
    <property type="evidence" value="ECO:0007669"/>
    <property type="project" value="UniProtKB-UniRule"/>
</dbReference>
<keyword evidence="3 4" id="KW-0413">Isomerase</keyword>
<proteinExistence type="inferred from homology"/>
<comment type="catalytic activity">
    <reaction evidence="4 7">
        <text>uridine(38/39/40) in tRNA = pseudouridine(38/39/40) in tRNA</text>
        <dbReference type="Rhea" id="RHEA:22376"/>
        <dbReference type="Rhea" id="RHEA-COMP:10085"/>
        <dbReference type="Rhea" id="RHEA-COMP:10087"/>
        <dbReference type="ChEBI" id="CHEBI:65314"/>
        <dbReference type="ChEBI" id="CHEBI:65315"/>
        <dbReference type="EC" id="5.4.99.12"/>
    </reaction>
</comment>
<dbReference type="InterPro" id="IPR020094">
    <property type="entry name" value="TruA/RsuA/RluB/E/F_N"/>
</dbReference>
<evidence type="ECO:0000256" key="5">
    <source>
        <dbReference type="PIRSR" id="PIRSR001430-1"/>
    </source>
</evidence>
<dbReference type="NCBIfam" id="TIGR00071">
    <property type="entry name" value="hisT_truA"/>
    <property type="match status" value="1"/>
</dbReference>
<dbReference type="InterPro" id="IPR001406">
    <property type="entry name" value="PsdUridine_synth_TruA"/>
</dbReference>
<reference evidence="10" key="1">
    <citation type="submission" date="2016-04" db="EMBL/GenBank/DDBJ databases">
        <title>The genome sequence project of a novel Fervidobacterium isolate from a hot spring in Thailand.</title>
        <authorList>
            <person name="Gonzalez J.M."/>
            <person name="Cuecas A."/>
            <person name="Kanoksilapatham W."/>
        </authorList>
    </citation>
    <scope>NUCLEOTIDE SEQUENCE [LARGE SCALE GENOMIC DNA]</scope>
    <source>
        <strain evidence="10">FC2004</strain>
    </source>
</reference>
<dbReference type="PANTHER" id="PTHR11142:SF0">
    <property type="entry name" value="TRNA PSEUDOURIDINE SYNTHASE-LIKE 1"/>
    <property type="match status" value="1"/>
</dbReference>
<evidence type="ECO:0000259" key="8">
    <source>
        <dbReference type="Pfam" id="PF01416"/>
    </source>
</evidence>
<evidence type="ECO:0000256" key="6">
    <source>
        <dbReference type="PIRSR" id="PIRSR001430-2"/>
    </source>
</evidence>
<comment type="subunit">
    <text evidence="4">Homodimer.</text>
</comment>
<dbReference type="InterPro" id="IPR020095">
    <property type="entry name" value="PsdUridine_synth_TruA_C"/>
</dbReference>
<dbReference type="RefSeq" id="WP_069292695.1">
    <property type="nucleotide sequence ID" value="NZ_CP140110.1"/>
</dbReference>
<dbReference type="AlphaFoldDB" id="A0A1E3G5D6"/>
<evidence type="ECO:0000313" key="9">
    <source>
        <dbReference type="EMBL" id="ODN30858.1"/>
    </source>
</evidence>
<dbReference type="GO" id="GO:0160147">
    <property type="term" value="F:tRNA pseudouridine(38-40) synthase activity"/>
    <property type="evidence" value="ECO:0007669"/>
    <property type="project" value="UniProtKB-EC"/>
</dbReference>
<accession>A0A1E3G5D6</accession>
<dbReference type="PIRSF" id="PIRSF001430">
    <property type="entry name" value="tRNA_psdUrid_synth"/>
    <property type="match status" value="1"/>
</dbReference>
<dbReference type="FunFam" id="3.30.70.580:FF:000001">
    <property type="entry name" value="tRNA pseudouridine synthase A"/>
    <property type="match status" value="1"/>
</dbReference>
<evidence type="ECO:0000256" key="4">
    <source>
        <dbReference type="HAMAP-Rule" id="MF_00171"/>
    </source>
</evidence>
<protein>
    <recommendedName>
        <fullName evidence="4">tRNA pseudouridine synthase A</fullName>
        <ecNumber evidence="4">5.4.99.12</ecNumber>
    </recommendedName>
    <alternativeName>
        <fullName evidence="4">tRNA pseudouridine(38-40) synthase</fullName>
    </alternativeName>
    <alternativeName>
        <fullName evidence="4">tRNA pseudouridylate synthase I</fullName>
    </alternativeName>
    <alternativeName>
        <fullName evidence="4">tRNA-uridine isomerase I</fullName>
    </alternativeName>
</protein>
<evidence type="ECO:0000256" key="3">
    <source>
        <dbReference type="ARBA" id="ARBA00023235"/>
    </source>
</evidence>
<evidence type="ECO:0000256" key="1">
    <source>
        <dbReference type="ARBA" id="ARBA00009375"/>
    </source>
</evidence>
<evidence type="ECO:0000256" key="7">
    <source>
        <dbReference type="RuleBase" id="RU003792"/>
    </source>
</evidence>
<dbReference type="InterPro" id="IPR020103">
    <property type="entry name" value="PsdUridine_synth_cat_dom_sf"/>
</dbReference>
<feature type="domain" description="Pseudouridine synthase I TruA alpha/beta" evidence="8">
    <location>
        <begin position="147"/>
        <end position="247"/>
    </location>
</feature>
<dbReference type="PANTHER" id="PTHR11142">
    <property type="entry name" value="PSEUDOURIDYLATE SYNTHASE"/>
    <property type="match status" value="1"/>
</dbReference>
<gene>
    <name evidence="4" type="primary">truA</name>
    <name evidence="9" type="ORF">A4H02_03045</name>
</gene>
<organism evidence="9 10">
    <name type="scientific">Fervidobacterium thailandense</name>
    <dbReference type="NCBI Taxonomy" id="1008305"/>
    <lineage>
        <taxon>Bacteria</taxon>
        <taxon>Thermotogati</taxon>
        <taxon>Thermotogota</taxon>
        <taxon>Thermotogae</taxon>
        <taxon>Thermotogales</taxon>
        <taxon>Fervidobacteriaceae</taxon>
        <taxon>Fervidobacterium</taxon>
    </lineage>
</organism>
<evidence type="ECO:0000256" key="2">
    <source>
        <dbReference type="ARBA" id="ARBA00022694"/>
    </source>
</evidence>
<comment type="function">
    <text evidence="4">Formation of pseudouridine at positions 38, 39 and 40 in the anticodon stem and loop of transfer RNAs.</text>
</comment>
<dbReference type="EC" id="5.4.99.12" evidence="4"/>
<comment type="caution">
    <text evidence="4">Lacks conserved residue(s) required for the propagation of feature annotation.</text>
</comment>
<keyword evidence="10" id="KW-1185">Reference proteome</keyword>
<dbReference type="HAMAP" id="MF_00171">
    <property type="entry name" value="TruA"/>
    <property type="match status" value="1"/>
</dbReference>
<dbReference type="STRING" id="1008305.A4H02_03045"/>
<name>A0A1E3G5D6_9BACT</name>
<comment type="similarity">
    <text evidence="1 4 7">Belongs to the tRNA pseudouridine synthase TruA family.</text>
</comment>
<feature type="binding site" evidence="4 6">
    <location>
        <position position="112"/>
    </location>
    <ligand>
        <name>substrate</name>
    </ligand>
</feature>
<keyword evidence="2 4" id="KW-0819">tRNA processing</keyword>
<dbReference type="Proteomes" id="UP000094570">
    <property type="component" value="Unassembled WGS sequence"/>
</dbReference>
<dbReference type="EMBL" id="LWAF01000003">
    <property type="protein sequence ID" value="ODN30858.1"/>
    <property type="molecule type" value="Genomic_DNA"/>
</dbReference>